<evidence type="ECO:0000256" key="1">
    <source>
        <dbReference type="ARBA" id="ARBA00004196"/>
    </source>
</evidence>
<dbReference type="RefSeq" id="WP_091939413.1">
    <property type="nucleotide sequence ID" value="NZ_FNCY01000019.1"/>
</dbReference>
<keyword evidence="7" id="KW-1185">Reference proteome</keyword>
<sequence>MNTIKQLFRISVLAAGFAVAFSAGAQTVLKFSHTDQQQGARQAGAQIFAKKVAEYTNNRYKVNVFCCSQLGNDPKNIEQLVAGGIDFTVSATGSYAPHLDSLNLTMLPFLFDSYEQGWKFYDTSAWLKAQFDKAPAKGFRFLATWEAGFRSMTTKDVLNSPADAKGKKLRTFPNEMMRWLLEDVGFGVQIMPLPEVYLAIQQGVVAGQENPVDTIYSNKFYEVAPHVTLTKHVYSPIPLAISEKTWQKLSPEDQKAITRAAQEAADWNRAKVKEDEEGQLAEMAKKGAKINSPNLTPFRDAVKPTYERAKAKWGADVDAVLAEAASIRKALPVKK</sequence>
<dbReference type="OrthoDB" id="9794826at2"/>
<dbReference type="NCBIfam" id="TIGR00787">
    <property type="entry name" value="dctP"/>
    <property type="match status" value="1"/>
</dbReference>
<name>A0A1G8KM06_9RHOO</name>
<evidence type="ECO:0000256" key="5">
    <source>
        <dbReference type="SAM" id="SignalP"/>
    </source>
</evidence>
<dbReference type="Gene3D" id="3.40.190.170">
    <property type="entry name" value="Bacterial extracellular solute-binding protein, family 7"/>
    <property type="match status" value="1"/>
</dbReference>
<accession>A0A1G8KM06</accession>
<comment type="similarity">
    <text evidence="2">Belongs to the bacterial solute-binding protein 7 family.</text>
</comment>
<dbReference type="GO" id="GO:0030288">
    <property type="term" value="C:outer membrane-bounded periplasmic space"/>
    <property type="evidence" value="ECO:0007669"/>
    <property type="project" value="InterPro"/>
</dbReference>
<evidence type="ECO:0000256" key="3">
    <source>
        <dbReference type="ARBA" id="ARBA00022448"/>
    </source>
</evidence>
<keyword evidence="3" id="KW-0813">Transport</keyword>
<dbReference type="Pfam" id="PF03480">
    <property type="entry name" value="DctP"/>
    <property type="match status" value="1"/>
</dbReference>
<dbReference type="InterPro" id="IPR004682">
    <property type="entry name" value="TRAP_DctP"/>
</dbReference>
<evidence type="ECO:0000256" key="2">
    <source>
        <dbReference type="ARBA" id="ARBA00009023"/>
    </source>
</evidence>
<keyword evidence="6" id="KW-0675">Receptor</keyword>
<evidence type="ECO:0000313" key="7">
    <source>
        <dbReference type="Proteomes" id="UP000198607"/>
    </source>
</evidence>
<reference evidence="6 7" key="1">
    <citation type="submission" date="2016-10" db="EMBL/GenBank/DDBJ databases">
        <authorList>
            <person name="de Groot N.N."/>
        </authorList>
    </citation>
    <scope>NUCLEOTIDE SEQUENCE [LARGE SCALE GENOMIC DNA]</scope>
    <source>
        <strain evidence="6 7">DSM 5885</strain>
    </source>
</reference>
<evidence type="ECO:0000313" key="6">
    <source>
        <dbReference type="EMBL" id="SDI44428.1"/>
    </source>
</evidence>
<gene>
    <name evidence="6" type="ORF">SAMN05660652_03436</name>
</gene>
<dbReference type="PANTHER" id="PTHR33376:SF4">
    <property type="entry name" value="SIALIC ACID-BINDING PERIPLASMIC PROTEIN SIAP"/>
    <property type="match status" value="1"/>
</dbReference>
<feature type="signal peptide" evidence="5">
    <location>
        <begin position="1"/>
        <end position="25"/>
    </location>
</feature>
<feature type="chain" id="PRO_5011455550" evidence="5">
    <location>
        <begin position="26"/>
        <end position="335"/>
    </location>
</feature>
<evidence type="ECO:0000256" key="4">
    <source>
        <dbReference type="ARBA" id="ARBA00022729"/>
    </source>
</evidence>
<dbReference type="InterPro" id="IPR038404">
    <property type="entry name" value="TRAP_DctP_sf"/>
</dbReference>
<organism evidence="6 7">
    <name type="scientific">Propionivibrio dicarboxylicus</name>
    <dbReference type="NCBI Taxonomy" id="83767"/>
    <lineage>
        <taxon>Bacteria</taxon>
        <taxon>Pseudomonadati</taxon>
        <taxon>Pseudomonadota</taxon>
        <taxon>Betaproteobacteria</taxon>
        <taxon>Rhodocyclales</taxon>
        <taxon>Rhodocyclaceae</taxon>
        <taxon>Propionivibrio</taxon>
    </lineage>
</organism>
<comment type="subcellular location">
    <subcellularLocation>
        <location evidence="1">Cell envelope</location>
    </subcellularLocation>
</comment>
<dbReference type="Proteomes" id="UP000198607">
    <property type="component" value="Unassembled WGS sequence"/>
</dbReference>
<dbReference type="GO" id="GO:0055085">
    <property type="term" value="P:transmembrane transport"/>
    <property type="evidence" value="ECO:0007669"/>
    <property type="project" value="InterPro"/>
</dbReference>
<dbReference type="STRING" id="83767.SAMN05660652_03436"/>
<dbReference type="PANTHER" id="PTHR33376">
    <property type="match status" value="1"/>
</dbReference>
<dbReference type="CDD" id="cd13603">
    <property type="entry name" value="PBP2_TRAP_Siap_TeaA_like"/>
    <property type="match status" value="1"/>
</dbReference>
<dbReference type="PIRSF" id="PIRSF006470">
    <property type="entry name" value="DctB"/>
    <property type="match status" value="1"/>
</dbReference>
<proteinExistence type="inferred from homology"/>
<protein>
    <submittedName>
        <fullName evidence="6">Tripartite ATP-independent transporter solute receptor, DctP family</fullName>
    </submittedName>
</protein>
<dbReference type="NCBIfam" id="NF037995">
    <property type="entry name" value="TRAP_S1"/>
    <property type="match status" value="1"/>
</dbReference>
<keyword evidence="4 5" id="KW-0732">Signal</keyword>
<dbReference type="EMBL" id="FNCY01000019">
    <property type="protein sequence ID" value="SDI44428.1"/>
    <property type="molecule type" value="Genomic_DNA"/>
</dbReference>
<dbReference type="InterPro" id="IPR018389">
    <property type="entry name" value="DctP_fam"/>
</dbReference>
<dbReference type="AlphaFoldDB" id="A0A1G8KM06"/>